<dbReference type="Proteomes" id="UP000277890">
    <property type="component" value="Unassembled WGS sequence"/>
</dbReference>
<dbReference type="Pfam" id="PF05709">
    <property type="entry name" value="Sipho_tail"/>
    <property type="match status" value="1"/>
</dbReference>
<dbReference type="Gene3D" id="2.40.30.200">
    <property type="match status" value="1"/>
</dbReference>
<evidence type="ECO:0000259" key="1">
    <source>
        <dbReference type="Pfam" id="PF05709"/>
    </source>
</evidence>
<comment type="caution">
    <text evidence="2">The sequence shown here is derived from an EMBL/GenBank/DDBJ whole genome shotgun (WGS) entry which is preliminary data.</text>
</comment>
<evidence type="ECO:0000313" key="2">
    <source>
        <dbReference type="EMBL" id="RSJ86097.1"/>
    </source>
</evidence>
<dbReference type="InterPro" id="IPR006520">
    <property type="entry name" value="Dit_BPSPP_N"/>
</dbReference>
<reference evidence="2 3" key="1">
    <citation type="submission" date="2018-11" db="EMBL/GenBank/DDBJ databases">
        <title>Species Designations Belie Phenotypic and Genotypic Heterogeneity in Oral Streptococci.</title>
        <authorList>
            <person name="Velsko I."/>
        </authorList>
    </citation>
    <scope>NUCLEOTIDE SEQUENCE [LARGE SCALE GENOMIC DNA]</scope>
    <source>
        <strain evidence="2 3">A54</strain>
    </source>
</reference>
<dbReference type="NCBIfam" id="TIGR01633">
    <property type="entry name" value="phi3626_gp14_N"/>
    <property type="match status" value="1"/>
</dbReference>
<protein>
    <submittedName>
        <fullName evidence="2">Phage tail protein</fullName>
    </submittedName>
</protein>
<dbReference type="AlphaFoldDB" id="A0A3R9LSD8"/>
<sequence>MSGAEFVKTRKKLKKISVPFYVAYDSVADYDALQTALNVSEPKELTFSHLPDRVFYAIPGGDLNFKEIRFNGKGTINFNIADGLGHAKNPKRFEFTKNAQGIWEAIINNTGSEPVPIDYKIKLKKESGFVAIVSQYGAIQYGKFEESDFVQEKKNVTLASNQGGDFANWQNGTVFYENQGKKAVTTMSADTAFNGRLGLLPRGFNNTGNNPFFGAIKEFNLSVGATEWYIWARAWFETGLMGQTGAWCLAVVDNANRFIAGMAIEKHDRVGNRASVYFLLGDGKGGSHIKHKIDFTPSFWVTDNPYGTEARNQNRNMFDLRKEGDKVTFFWYGQYFSYFESGIKNVEASKVQFFCGQINGRNTNDQIVTHQYLNDFSFFKLNVPFWRDVPNRYPAHSELFIDASGEINPDEPGRLYVNGLLAPDDEILGSQFFLAPPGETKVQLLVSSFSEVASAYAEIEEAWT</sequence>
<dbReference type="EMBL" id="RJPQ01000005">
    <property type="protein sequence ID" value="RSJ86097.1"/>
    <property type="molecule type" value="Genomic_DNA"/>
</dbReference>
<feature type="domain" description="Siphovirus-type tail component RIFT-related" evidence="1">
    <location>
        <begin position="2"/>
        <end position="79"/>
    </location>
</feature>
<evidence type="ECO:0000313" key="3">
    <source>
        <dbReference type="Proteomes" id="UP000277890"/>
    </source>
</evidence>
<accession>A0A3R9LSD8</accession>
<proteinExistence type="predicted"/>
<name>A0A3R9LSD8_STRCR</name>
<gene>
    <name evidence="2" type="ORF">D8794_05125</name>
</gene>
<organism evidence="2 3">
    <name type="scientific">Streptococcus cristatus</name>
    <dbReference type="NCBI Taxonomy" id="45634"/>
    <lineage>
        <taxon>Bacteria</taxon>
        <taxon>Bacillati</taxon>
        <taxon>Bacillota</taxon>
        <taxon>Bacilli</taxon>
        <taxon>Lactobacillales</taxon>
        <taxon>Streptococcaceae</taxon>
        <taxon>Streptococcus</taxon>
    </lineage>
</organism>
<dbReference type="InterPro" id="IPR008841">
    <property type="entry name" value="Siphovirus-type_tail_N"/>
</dbReference>